<evidence type="ECO:0000313" key="4">
    <source>
        <dbReference type="EMBL" id="CAL15674.1"/>
    </source>
</evidence>
<protein>
    <submittedName>
        <fullName evidence="4">Uncharacterized protein</fullName>
    </submittedName>
</protein>
<feature type="domain" description="Putative Flp pilus-assembly TadG-like N-terminal" evidence="3">
    <location>
        <begin position="12"/>
        <end position="52"/>
    </location>
</feature>
<feature type="transmembrane region" description="Helical" evidence="1">
    <location>
        <begin position="12"/>
        <end position="32"/>
    </location>
</feature>
<sequence length="556" mass="57379">MHNYMRNKKQHGSALVWFVSLTFIFLMVALVVDGSNLYNEKRRLQAAANAVASELAASGQTCFGSELASDATDLSNNAETILARDYPGRDFVVTSAQVVTVDGVDGRYQVSPVVFDARESNGVAVSLSSPVRGLLAIFLEGDLSAHSVARKEVIATISTVNQTAVLAQDNTVLGAVLGGVLGIGPIDPTDLTSLAGTTASIGELLQALGVDDVADLVSPVLSAEDLAQALQVVGAVTEPTIDILDAAIQAGGLDGIPLSDVLGIVKGTTVPEDSEFPLYDTVTSLVLKVAELAFSLPSITLDIPGLPGEEVTLELVVNQAPTVLIGAARWDPVEGDWLSKAYGADIELTLTVNLDLGSLLGLSLGSLTVPLAISTGQGEVDLIAAQCASGNSQQVTFTTNASVSGVGLDGEIDTTIAGGLIAVNAQVDASLFSSDDGQLHFEVTLLESDEPRTVAHGYNSGQSVTNVGRIRLTLENLEVRLLGLGLLELLGLQGLVEGLINSVVSPILSSLSVSILTPLLSSLGVQLGTLTVSVDDARQGAMSLIECSQALCASGQ</sequence>
<dbReference type="eggNOG" id="COG4655">
    <property type="taxonomic scope" value="Bacteria"/>
</dbReference>
<dbReference type="STRING" id="393595.ABO_0226"/>
<proteinExistence type="predicted"/>
<keyword evidence="1" id="KW-0812">Transmembrane</keyword>
<name>Q0VT46_ALCBS</name>
<dbReference type="KEGG" id="abo:ABO_0226"/>
<dbReference type="Pfam" id="PF09977">
    <property type="entry name" value="Tad_C"/>
    <property type="match status" value="1"/>
</dbReference>
<feature type="domain" description="DUF2134" evidence="2">
    <location>
        <begin position="56"/>
        <end position="149"/>
    </location>
</feature>
<evidence type="ECO:0000256" key="1">
    <source>
        <dbReference type="SAM" id="Phobius"/>
    </source>
</evidence>
<evidence type="ECO:0000259" key="2">
    <source>
        <dbReference type="Pfam" id="PF09977"/>
    </source>
</evidence>
<dbReference type="HOGENOM" id="CLU_497523_0_0_6"/>
<dbReference type="AlphaFoldDB" id="Q0VT46"/>
<dbReference type="RefSeq" id="WP_011587522.1">
    <property type="nucleotide sequence ID" value="NC_008260.1"/>
</dbReference>
<keyword evidence="1" id="KW-0472">Membrane</keyword>
<dbReference type="InterPro" id="IPR018705">
    <property type="entry name" value="DUF2134_membrane"/>
</dbReference>
<evidence type="ECO:0000313" key="5">
    <source>
        <dbReference type="Proteomes" id="UP000008871"/>
    </source>
</evidence>
<dbReference type="EMBL" id="AM286690">
    <property type="protein sequence ID" value="CAL15674.1"/>
    <property type="molecule type" value="Genomic_DNA"/>
</dbReference>
<dbReference type="Proteomes" id="UP000008871">
    <property type="component" value="Chromosome"/>
</dbReference>
<evidence type="ECO:0000259" key="3">
    <source>
        <dbReference type="Pfam" id="PF13400"/>
    </source>
</evidence>
<dbReference type="Pfam" id="PF13400">
    <property type="entry name" value="Tad"/>
    <property type="match status" value="1"/>
</dbReference>
<organism evidence="4 5">
    <name type="scientific">Alcanivorax borkumensis (strain ATCC 700651 / DSM 11573 / NCIMB 13689 / SK2)</name>
    <dbReference type="NCBI Taxonomy" id="393595"/>
    <lineage>
        <taxon>Bacteria</taxon>
        <taxon>Pseudomonadati</taxon>
        <taxon>Pseudomonadota</taxon>
        <taxon>Gammaproteobacteria</taxon>
        <taxon>Oceanospirillales</taxon>
        <taxon>Alcanivoracaceae</taxon>
        <taxon>Alcanivorax</taxon>
    </lineage>
</organism>
<dbReference type="InterPro" id="IPR028087">
    <property type="entry name" value="Tad_N"/>
</dbReference>
<accession>Q0VT46</accession>
<keyword evidence="1" id="KW-1133">Transmembrane helix</keyword>
<keyword evidence="5" id="KW-1185">Reference proteome</keyword>
<dbReference type="OrthoDB" id="6076742at2"/>
<reference evidence="4 5" key="1">
    <citation type="journal article" date="2006" name="Nat. Biotechnol.">
        <title>Genome sequence of the ubiquitous hydrocarbon-degrading marine bacterium Alcanivorax borkumensis.</title>
        <authorList>
            <person name="Schneiker S."/>
            <person name="Martins dos Santos V.A.P."/>
            <person name="Bartels D."/>
            <person name="Bekel T."/>
            <person name="Brecht M."/>
            <person name="Buhrmester J."/>
            <person name="Chernikova T.N."/>
            <person name="Denaro R."/>
            <person name="Ferrer M."/>
            <person name="Gertler C."/>
            <person name="Goesmann A."/>
            <person name="Golyshina O.V."/>
            <person name="Kaminski F."/>
            <person name="Khachane A.N."/>
            <person name="Lang S."/>
            <person name="Linke B."/>
            <person name="McHardy A.C."/>
            <person name="Meyer F."/>
            <person name="Nechitaylo T."/>
            <person name="Puehler A."/>
            <person name="Regenhardt D."/>
            <person name="Rupp O."/>
            <person name="Sabirova J.S."/>
            <person name="Selbitschka W."/>
            <person name="Yakimov M.M."/>
            <person name="Timmis K.N."/>
            <person name="Vorhoelter F.-J."/>
            <person name="Weidner S."/>
            <person name="Kaiser O."/>
            <person name="Golyshin P.N."/>
        </authorList>
    </citation>
    <scope>NUCLEOTIDE SEQUENCE [LARGE SCALE GENOMIC DNA]</scope>
    <source>
        <strain evidence="5">ATCC 700651 / DSM 11573 / NCIMB 13689 / SK2</strain>
    </source>
</reference>
<gene>
    <name evidence="4" type="ordered locus">ABO_0226</name>
</gene>